<gene>
    <name evidence="2" type="ORF">FCN80_18855</name>
</gene>
<dbReference type="EMBL" id="SZPQ01000032">
    <property type="protein sequence ID" value="TKI04183.1"/>
    <property type="molecule type" value="Genomic_DNA"/>
</dbReference>
<proteinExistence type="predicted"/>
<evidence type="ECO:0000313" key="3">
    <source>
        <dbReference type="Proteomes" id="UP000305202"/>
    </source>
</evidence>
<dbReference type="Proteomes" id="UP000305202">
    <property type="component" value="Unassembled WGS sequence"/>
</dbReference>
<sequence length="61" mass="6625">MSNGFVWKQTALGTRLLTSYYSRHLGLYLKGDGLGEAGFDTGQPVRVMVEPGRLVILPEAG</sequence>
<comment type="caution">
    <text evidence="2">The sequence shown here is derived from an EMBL/GenBank/DDBJ whole genome shotgun (WGS) entry which is preliminary data.</text>
</comment>
<feature type="domain" description="Toxin SymE-like" evidence="1">
    <location>
        <begin position="21"/>
        <end position="56"/>
    </location>
</feature>
<keyword evidence="3" id="KW-1185">Reference proteome</keyword>
<evidence type="ECO:0000313" key="2">
    <source>
        <dbReference type="EMBL" id="TKI04183.1"/>
    </source>
</evidence>
<protein>
    <submittedName>
        <fullName evidence="2">Type I toxin-antitoxin system SymE family toxin</fullName>
    </submittedName>
</protein>
<dbReference type="Pfam" id="PF08845">
    <property type="entry name" value="SymE_toxin"/>
    <property type="match status" value="1"/>
</dbReference>
<reference evidence="2 3" key="1">
    <citation type="submission" date="2019-04" db="EMBL/GenBank/DDBJ databases">
        <authorList>
            <person name="Li M."/>
            <person name="Gao C."/>
        </authorList>
    </citation>
    <scope>NUCLEOTIDE SEQUENCE [LARGE SCALE GENOMIC DNA]</scope>
    <source>
        <strain evidence="2 3">BGMRC 2031</strain>
    </source>
</reference>
<name>A0ABY2SGW5_9HYPH</name>
<evidence type="ECO:0000259" key="1">
    <source>
        <dbReference type="Pfam" id="PF08845"/>
    </source>
</evidence>
<accession>A0ABY2SGW5</accession>
<dbReference type="InterPro" id="IPR014944">
    <property type="entry name" value="Toxin_SymE-like"/>
</dbReference>
<organism evidence="2 3">
    <name type="scientific">Martelella alba</name>
    <dbReference type="NCBI Taxonomy" id="2590451"/>
    <lineage>
        <taxon>Bacteria</taxon>
        <taxon>Pseudomonadati</taxon>
        <taxon>Pseudomonadota</taxon>
        <taxon>Alphaproteobacteria</taxon>
        <taxon>Hyphomicrobiales</taxon>
        <taxon>Aurantimonadaceae</taxon>
        <taxon>Martelella</taxon>
    </lineage>
</organism>